<name>A0ABM2A3K1_AEDAL</name>
<evidence type="ECO:0000256" key="1">
    <source>
        <dbReference type="SAM" id="SignalP"/>
    </source>
</evidence>
<keyword evidence="4" id="KW-1185">Reference proteome</keyword>
<feature type="domain" description="C-type lectin" evidence="2">
    <location>
        <begin position="42"/>
        <end position="159"/>
    </location>
</feature>
<keyword evidence="1" id="KW-0732">Signal</keyword>
<dbReference type="PROSITE" id="PS50041">
    <property type="entry name" value="C_TYPE_LECTIN_2"/>
    <property type="match status" value="1"/>
</dbReference>
<proteinExistence type="predicted"/>
<dbReference type="EnsemblMetazoa" id="AALFPA23_024114.R35952">
    <property type="protein sequence ID" value="AALFPA23_024114.P35952"/>
    <property type="gene ID" value="AALFPA23_024114"/>
</dbReference>
<dbReference type="SUPFAM" id="SSF56436">
    <property type="entry name" value="C-type lectin-like"/>
    <property type="match status" value="1"/>
</dbReference>
<reference evidence="3" key="2">
    <citation type="submission" date="2025-05" db="UniProtKB">
        <authorList>
            <consortium name="EnsemblMetazoa"/>
        </authorList>
    </citation>
    <scope>IDENTIFICATION</scope>
    <source>
        <strain evidence="3">Foshan</strain>
    </source>
</reference>
<evidence type="ECO:0000313" key="3">
    <source>
        <dbReference type="EnsemblMetazoa" id="AALFPA23_024114.P35952"/>
    </source>
</evidence>
<protein>
    <recommendedName>
        <fullName evidence="2">C-type lectin domain-containing protein</fullName>
    </recommendedName>
</protein>
<reference evidence="4" key="1">
    <citation type="journal article" date="2015" name="Proc. Natl. Acad. Sci. U.S.A.">
        <title>Genome sequence of the Asian Tiger mosquito, Aedes albopictus, reveals insights into its biology, genetics, and evolution.</title>
        <authorList>
            <person name="Chen X.G."/>
            <person name="Jiang X."/>
            <person name="Gu J."/>
            <person name="Xu M."/>
            <person name="Wu Y."/>
            <person name="Deng Y."/>
            <person name="Zhang C."/>
            <person name="Bonizzoni M."/>
            <person name="Dermauw W."/>
            <person name="Vontas J."/>
            <person name="Armbruster P."/>
            <person name="Huang X."/>
            <person name="Yang Y."/>
            <person name="Zhang H."/>
            <person name="He W."/>
            <person name="Peng H."/>
            <person name="Liu Y."/>
            <person name="Wu K."/>
            <person name="Chen J."/>
            <person name="Lirakis M."/>
            <person name="Topalis P."/>
            <person name="Van Leeuwen T."/>
            <person name="Hall A.B."/>
            <person name="Jiang X."/>
            <person name="Thorpe C."/>
            <person name="Mueller R.L."/>
            <person name="Sun C."/>
            <person name="Waterhouse R.M."/>
            <person name="Yan G."/>
            <person name="Tu Z.J."/>
            <person name="Fang X."/>
            <person name="James A.A."/>
        </authorList>
    </citation>
    <scope>NUCLEOTIDE SEQUENCE [LARGE SCALE GENOMIC DNA]</scope>
    <source>
        <strain evidence="4">Foshan</strain>
    </source>
</reference>
<dbReference type="InterPro" id="IPR001304">
    <property type="entry name" value="C-type_lectin-like"/>
</dbReference>
<dbReference type="Pfam" id="PF00059">
    <property type="entry name" value="Lectin_C"/>
    <property type="match status" value="1"/>
</dbReference>
<feature type="chain" id="PRO_5046297929" description="C-type lectin domain-containing protein" evidence="1">
    <location>
        <begin position="18"/>
        <end position="162"/>
    </location>
</feature>
<dbReference type="InterPro" id="IPR016187">
    <property type="entry name" value="CTDL_fold"/>
</dbReference>
<accession>A0ABM2A3K1</accession>
<dbReference type="Proteomes" id="UP000069940">
    <property type="component" value="Unassembled WGS sequence"/>
</dbReference>
<sequence length="162" mass="18406">MSKLLIIFSTIVVLCHGSRESEESHAWSHESHESEKDDDKRYTLYCPNNKPNFFSAFRLCMDSYQVLATDESREDSKKLAKLLADKNVRQPVWLSGTDLGQPGSWIWLSIMLPVGGVSNYVRWDDNVHNPSGCMTAELDDNHIKWSPKPCSQTACYVCQSFG</sequence>
<dbReference type="Gene3D" id="3.10.100.10">
    <property type="entry name" value="Mannose-Binding Protein A, subunit A"/>
    <property type="match status" value="1"/>
</dbReference>
<dbReference type="InterPro" id="IPR016186">
    <property type="entry name" value="C-type_lectin-like/link_sf"/>
</dbReference>
<feature type="signal peptide" evidence="1">
    <location>
        <begin position="1"/>
        <end position="17"/>
    </location>
</feature>
<dbReference type="RefSeq" id="XP_062704858.1">
    <property type="nucleotide sequence ID" value="XM_062848874.1"/>
</dbReference>
<evidence type="ECO:0000313" key="4">
    <source>
        <dbReference type="Proteomes" id="UP000069940"/>
    </source>
</evidence>
<evidence type="ECO:0000259" key="2">
    <source>
        <dbReference type="PROSITE" id="PS50041"/>
    </source>
</evidence>
<dbReference type="GeneID" id="109397976"/>
<organism evidence="3 4">
    <name type="scientific">Aedes albopictus</name>
    <name type="common">Asian tiger mosquito</name>
    <name type="synonym">Stegomyia albopicta</name>
    <dbReference type="NCBI Taxonomy" id="7160"/>
    <lineage>
        <taxon>Eukaryota</taxon>
        <taxon>Metazoa</taxon>
        <taxon>Ecdysozoa</taxon>
        <taxon>Arthropoda</taxon>
        <taxon>Hexapoda</taxon>
        <taxon>Insecta</taxon>
        <taxon>Pterygota</taxon>
        <taxon>Neoptera</taxon>
        <taxon>Endopterygota</taxon>
        <taxon>Diptera</taxon>
        <taxon>Nematocera</taxon>
        <taxon>Culicoidea</taxon>
        <taxon>Culicidae</taxon>
        <taxon>Culicinae</taxon>
        <taxon>Aedini</taxon>
        <taxon>Aedes</taxon>
        <taxon>Stegomyia</taxon>
    </lineage>
</organism>
<dbReference type="CDD" id="cd00037">
    <property type="entry name" value="CLECT"/>
    <property type="match status" value="1"/>
</dbReference>